<dbReference type="Pfam" id="PF22336">
    <property type="entry name" value="RhiE-like_linker"/>
    <property type="match status" value="1"/>
</dbReference>
<evidence type="ECO:0000259" key="10">
    <source>
        <dbReference type="PROSITE" id="PS52004"/>
    </source>
</evidence>
<keyword evidence="6" id="KW-0808">Transferase</keyword>
<keyword evidence="3" id="KW-0596">Phosphopantetheine</keyword>
<dbReference type="InterPro" id="IPR020806">
    <property type="entry name" value="PKS_PP-bd"/>
</dbReference>
<dbReference type="PROSITE" id="PS00012">
    <property type="entry name" value="PHOSPHOPANTETHEINE"/>
    <property type="match status" value="1"/>
</dbReference>
<dbReference type="Gene3D" id="3.40.50.1820">
    <property type="entry name" value="alpha/beta hydrolase"/>
    <property type="match status" value="1"/>
</dbReference>
<dbReference type="Gene3D" id="1.10.1200.10">
    <property type="entry name" value="ACP-like"/>
    <property type="match status" value="2"/>
</dbReference>
<name>A0A4P2QS28_SORCE</name>
<evidence type="ECO:0008006" key="13">
    <source>
        <dbReference type="Google" id="ProtNLM"/>
    </source>
</evidence>
<dbReference type="InterPro" id="IPR018201">
    <property type="entry name" value="Ketoacyl_synth_AS"/>
</dbReference>
<dbReference type="InterPro" id="IPR014031">
    <property type="entry name" value="Ketoacyl_synth_C"/>
</dbReference>
<evidence type="ECO:0000256" key="4">
    <source>
        <dbReference type="ARBA" id="ARBA00022490"/>
    </source>
</evidence>
<dbReference type="GO" id="GO:0004312">
    <property type="term" value="F:fatty acid synthase activity"/>
    <property type="evidence" value="ECO:0007669"/>
    <property type="project" value="TreeGrafter"/>
</dbReference>
<dbReference type="NCBIfam" id="TIGR04020">
    <property type="entry name" value="seco_metab_LLM"/>
    <property type="match status" value="1"/>
</dbReference>
<evidence type="ECO:0000256" key="2">
    <source>
        <dbReference type="ARBA" id="ARBA00004792"/>
    </source>
</evidence>
<dbReference type="InterPro" id="IPR050091">
    <property type="entry name" value="PKS_NRPS_Biosynth_Enz"/>
</dbReference>
<feature type="region of interest" description="Disordered" evidence="8">
    <location>
        <begin position="1173"/>
        <end position="1207"/>
    </location>
</feature>
<sequence length="1619" mass="174305">MRADDVTGREIREKIRAAFGELLAIEASSIDAYDDFAKFGMSSLDALKIAERLQSDLGARVAPKMFFDHPNIAELARVISREANVPSAPRPPDDPGGAVEGRDAKIEAILRLIEARKRPGPPDAPPPGDQVSLAARMRFSLLFFSDRGSAHRDAKYDLITSAAKFADRHGFEAIWMPERHFHPFGGIYPNPSVLAAHLAGITENVRLRAGSVVLPLEHPARVVEAWSMVDNLSRGRVDLAVASGWNPNDFVLSPQTFKDRRDIWLERISVIQKLWRGEPVSFPNGSGVPTEIVTYPRPIQSDLNIWLTATSKPESFLAAGRAGLHVLTMLQGSTPEELAEKVRAYRKARQEAGYDPSSGIVTLMLHTFIHEDAEFVRRKVQAPFVDYILSAIDAHTRTLARPEEVTQSQREQLAQYSYERYSRVASLLGTPAECLDRLEKFESIGVNEVACLVDFGVEPDAVLDGLPHIAELRRSYMDRRGRTGERAPPTLDSSRRPAGLAPEPRGGAATQQREAGGCRGAEPSAGEPRSSPAAATSPTEASRRASTTARSRGSLPGAAPEQVASPTAGEPIAIIGVAGRFPGSPMLQDFWHNLRQGRELTSYAPGDRLIGRRGWPKQRVGYLSDVMCFDPLAFGISPREAEYMDPHHRVFLETAWAAVEDAGYDPSALSGSSTGVFVAVYNHDYMEALLDSGGDLEAHGVVGVVHSMLPNRISYLLNLSGPSEVVDTACSSSLVAIHRAVRALRSGECDMAIAGGVSLLLTPSRLAGLAKLGILAEDGRCRAFDRSATGQVMGEGAGAVLLKPLAKARRDGDAVYGVLRGSAVNHHGRLSGSLMTPSAEAQADVIARALRDAGIPRDSITYIEAHGAGGVGDLAELSAFSRVFCGTPEGGARRAPCAVGSLKPNIGFLEAAGGIASLIKVLLCFAHRTIPPLINFDECPPGVDLASGPLFMPRSAQPWGGASGGQGLDPPRRACVHAYGLGGVNAHLVLEEPPPVEVEVGHAAKDGEERSELIVLSARTDERLLAYVQRLLSHLEAATGPEAPAPCPSLGDIAYTLQVGRPAFEVRLALIADSVSELKSALKAVLDGGESGRVLRGYVRGHQTRFTGLGDHPKFRELVRSLEADGELDELARLWVEGFAIAWGELHQGRHRRRTRLPTYPFARHRYGIPVVRSLGDTPPGQRDGRDISTERETQLSNGSTHTPGCLEEPVSQVEAEVMAILTDVLKISPHDLEPDRQLSEYGIDSMLGLEVMKRIQDAFGPQLPTTAIVEHATGASLIKYIAREAAPRPRVRRPHEAVPATPAVLSDGVAPPALASVQAAVSAMAPGAKSLLTAVRSTGARRRSFWIHGSPGIVAWVNSLAHALGEDYPVYALQASGLREGEAPLATVPELASRYIDEIRRVQRSGPYILGGYSFGGMVAFEMAHQMLERGEAVSHLILLDSYAPGSKILDAALATMDAPRRLLLCGSILCALCGCQALPSFESLMAEGSGDAAAGAVAHMLRSGQSQLAPGELRVLLERMANVLDVHLKAERQYRARCYPDPDIKVALFRAREPLSASESPFASPGAHLPEADHAEVWSRLFTGGLTLFNSNCDHLSLMQQPYIDDVVAHLSRWIDG</sequence>
<evidence type="ECO:0000256" key="5">
    <source>
        <dbReference type="ARBA" id="ARBA00022553"/>
    </source>
</evidence>
<dbReference type="Gene3D" id="3.40.47.10">
    <property type="match status" value="1"/>
</dbReference>
<dbReference type="PANTHER" id="PTHR43775">
    <property type="entry name" value="FATTY ACID SYNTHASE"/>
    <property type="match status" value="1"/>
</dbReference>
<reference evidence="11 12" key="1">
    <citation type="submission" date="2015-09" db="EMBL/GenBank/DDBJ databases">
        <title>Sorangium comparison.</title>
        <authorList>
            <person name="Zaburannyi N."/>
            <person name="Bunk B."/>
            <person name="Overmann J."/>
            <person name="Mueller R."/>
        </authorList>
    </citation>
    <scope>NUCLEOTIDE SEQUENCE [LARGE SCALE GENOMIC DNA]</scope>
    <source>
        <strain evidence="11 12">So ce836</strain>
    </source>
</reference>
<dbReference type="InterPro" id="IPR016039">
    <property type="entry name" value="Thiolase-like"/>
</dbReference>
<evidence type="ECO:0000256" key="3">
    <source>
        <dbReference type="ARBA" id="ARBA00022450"/>
    </source>
</evidence>
<comment type="subcellular location">
    <subcellularLocation>
        <location evidence="1">Cytoplasm</location>
    </subcellularLocation>
</comment>
<dbReference type="PROSITE" id="PS52004">
    <property type="entry name" value="KS3_2"/>
    <property type="match status" value="1"/>
</dbReference>
<dbReference type="Pfam" id="PF00975">
    <property type="entry name" value="Thioesterase"/>
    <property type="match status" value="1"/>
</dbReference>
<dbReference type="SMART" id="SM00824">
    <property type="entry name" value="PKS_TE"/>
    <property type="match status" value="1"/>
</dbReference>
<feature type="compositionally biased region" description="Basic and acidic residues" evidence="8">
    <location>
        <begin position="1183"/>
        <end position="1194"/>
    </location>
</feature>
<dbReference type="Pfam" id="PF00109">
    <property type="entry name" value="ketoacyl-synt"/>
    <property type="match status" value="1"/>
</dbReference>
<dbReference type="SUPFAM" id="SSF53901">
    <property type="entry name" value="Thiolase-like"/>
    <property type="match status" value="1"/>
</dbReference>
<evidence type="ECO:0000256" key="6">
    <source>
        <dbReference type="ARBA" id="ARBA00022679"/>
    </source>
</evidence>
<dbReference type="SMART" id="SM00825">
    <property type="entry name" value="PKS_KS"/>
    <property type="match status" value="1"/>
</dbReference>
<dbReference type="CDD" id="cd00833">
    <property type="entry name" value="PKS"/>
    <property type="match status" value="1"/>
</dbReference>
<evidence type="ECO:0000313" key="12">
    <source>
        <dbReference type="Proteomes" id="UP000295497"/>
    </source>
</evidence>
<dbReference type="EMBL" id="CP012672">
    <property type="protein sequence ID" value="AUX33064.1"/>
    <property type="molecule type" value="Genomic_DNA"/>
</dbReference>
<dbReference type="SUPFAM" id="SSF53474">
    <property type="entry name" value="alpha/beta-Hydrolases"/>
    <property type="match status" value="1"/>
</dbReference>
<keyword evidence="4" id="KW-0963">Cytoplasm</keyword>
<protein>
    <recommendedName>
        <fullName evidence="13">Carrier domain-containing protein</fullName>
    </recommendedName>
</protein>
<dbReference type="InterPro" id="IPR024011">
    <property type="entry name" value="Biosynth_lucif-like_mOase_dom"/>
</dbReference>
<dbReference type="InterPro" id="IPR011251">
    <property type="entry name" value="Luciferase-like_dom"/>
</dbReference>
<dbReference type="PROSITE" id="PS00606">
    <property type="entry name" value="KS3_1"/>
    <property type="match status" value="1"/>
</dbReference>
<dbReference type="InterPro" id="IPR001031">
    <property type="entry name" value="Thioesterase"/>
</dbReference>
<dbReference type="GO" id="GO:0031177">
    <property type="term" value="F:phosphopantetheine binding"/>
    <property type="evidence" value="ECO:0007669"/>
    <property type="project" value="InterPro"/>
</dbReference>
<organism evidence="11 12">
    <name type="scientific">Sorangium cellulosum</name>
    <name type="common">Polyangium cellulosum</name>
    <dbReference type="NCBI Taxonomy" id="56"/>
    <lineage>
        <taxon>Bacteria</taxon>
        <taxon>Pseudomonadati</taxon>
        <taxon>Myxococcota</taxon>
        <taxon>Polyangia</taxon>
        <taxon>Polyangiales</taxon>
        <taxon>Polyangiaceae</taxon>
        <taxon>Sorangium</taxon>
    </lineage>
</organism>
<evidence type="ECO:0000256" key="7">
    <source>
        <dbReference type="ARBA" id="ARBA00022737"/>
    </source>
</evidence>
<evidence type="ECO:0000313" key="11">
    <source>
        <dbReference type="EMBL" id="AUX33064.1"/>
    </source>
</evidence>
<feature type="domain" description="Carrier" evidence="9">
    <location>
        <begin position="1209"/>
        <end position="1286"/>
    </location>
</feature>
<dbReference type="InterPro" id="IPR014030">
    <property type="entry name" value="Ketoacyl_synth_N"/>
</dbReference>
<keyword evidence="7" id="KW-0677">Repeat</keyword>
<proteinExistence type="predicted"/>
<dbReference type="InterPro" id="IPR054514">
    <property type="entry name" value="RhiE-like_linker"/>
</dbReference>
<dbReference type="SUPFAM" id="SSF47336">
    <property type="entry name" value="ACP-like"/>
    <property type="match status" value="2"/>
</dbReference>
<dbReference type="GO" id="GO:0006633">
    <property type="term" value="P:fatty acid biosynthetic process"/>
    <property type="evidence" value="ECO:0007669"/>
    <property type="project" value="InterPro"/>
</dbReference>
<evidence type="ECO:0000259" key="9">
    <source>
        <dbReference type="PROSITE" id="PS50075"/>
    </source>
</evidence>
<feature type="domain" description="Ketosynthase family 3 (KS3)" evidence="10">
    <location>
        <begin position="569"/>
        <end position="992"/>
    </location>
</feature>
<dbReference type="SUPFAM" id="SSF51679">
    <property type="entry name" value="Bacterial luciferase-like"/>
    <property type="match status" value="1"/>
</dbReference>
<dbReference type="InterPro" id="IPR036736">
    <property type="entry name" value="ACP-like_sf"/>
</dbReference>
<comment type="pathway">
    <text evidence="2">Antibiotic biosynthesis.</text>
</comment>
<dbReference type="GO" id="GO:0016705">
    <property type="term" value="F:oxidoreductase activity, acting on paired donors, with incorporation or reduction of molecular oxygen"/>
    <property type="evidence" value="ECO:0007669"/>
    <property type="project" value="InterPro"/>
</dbReference>
<dbReference type="InterPro" id="IPR029058">
    <property type="entry name" value="AB_hydrolase_fold"/>
</dbReference>
<dbReference type="InterPro" id="IPR036661">
    <property type="entry name" value="Luciferase-like_sf"/>
</dbReference>
<feature type="region of interest" description="Disordered" evidence="8">
    <location>
        <begin position="477"/>
        <end position="567"/>
    </location>
</feature>
<accession>A0A4P2QS28</accession>
<keyword evidence="5" id="KW-0597">Phosphoprotein</keyword>
<dbReference type="PANTHER" id="PTHR43775:SF37">
    <property type="entry name" value="SI:DKEY-61P9.11"/>
    <property type="match status" value="1"/>
</dbReference>
<dbReference type="Gene3D" id="3.20.20.30">
    <property type="entry name" value="Luciferase-like domain"/>
    <property type="match status" value="1"/>
</dbReference>
<dbReference type="RefSeq" id="WP_129576548.1">
    <property type="nucleotide sequence ID" value="NZ_CP012672.1"/>
</dbReference>
<dbReference type="InterPro" id="IPR020802">
    <property type="entry name" value="TesA-like"/>
</dbReference>
<feature type="domain" description="Carrier" evidence="9">
    <location>
        <begin position="6"/>
        <end position="83"/>
    </location>
</feature>
<feature type="compositionally biased region" description="Low complexity" evidence="8">
    <location>
        <begin position="527"/>
        <end position="552"/>
    </location>
</feature>
<dbReference type="Pfam" id="PF02801">
    <property type="entry name" value="Ketoacyl-synt_C"/>
    <property type="match status" value="1"/>
</dbReference>
<evidence type="ECO:0000256" key="8">
    <source>
        <dbReference type="SAM" id="MobiDB-lite"/>
    </source>
</evidence>
<dbReference type="Pfam" id="PF00296">
    <property type="entry name" value="Bac_luciferase"/>
    <property type="match status" value="1"/>
</dbReference>
<dbReference type="GO" id="GO:0005737">
    <property type="term" value="C:cytoplasm"/>
    <property type="evidence" value="ECO:0007669"/>
    <property type="project" value="UniProtKB-SubCell"/>
</dbReference>
<dbReference type="SMART" id="SM01294">
    <property type="entry name" value="PKS_PP_betabranch"/>
    <property type="match status" value="1"/>
</dbReference>
<dbReference type="SMART" id="SM00823">
    <property type="entry name" value="PKS_PP"/>
    <property type="match status" value="2"/>
</dbReference>
<dbReference type="GO" id="GO:0004315">
    <property type="term" value="F:3-oxoacyl-[acyl-carrier-protein] synthase activity"/>
    <property type="evidence" value="ECO:0007669"/>
    <property type="project" value="InterPro"/>
</dbReference>
<evidence type="ECO:0000256" key="1">
    <source>
        <dbReference type="ARBA" id="ARBA00004496"/>
    </source>
</evidence>
<dbReference type="Gene3D" id="1.10.1240.100">
    <property type="match status" value="1"/>
</dbReference>
<dbReference type="InterPro" id="IPR020841">
    <property type="entry name" value="PKS_Beta-ketoAc_synthase_dom"/>
</dbReference>
<dbReference type="InterPro" id="IPR009081">
    <property type="entry name" value="PP-bd_ACP"/>
</dbReference>
<dbReference type="InterPro" id="IPR006162">
    <property type="entry name" value="Ppantetheine_attach_site"/>
</dbReference>
<dbReference type="Pfam" id="PF00550">
    <property type="entry name" value="PP-binding"/>
    <property type="match status" value="2"/>
</dbReference>
<dbReference type="PROSITE" id="PS50075">
    <property type="entry name" value="CARRIER"/>
    <property type="match status" value="2"/>
</dbReference>
<gene>
    <name evidence="11" type="ORF">SOCE836_052160</name>
</gene>
<dbReference type="Proteomes" id="UP000295497">
    <property type="component" value="Chromosome"/>
</dbReference>